<gene>
    <name evidence="8" type="ORF">PTI45_02651</name>
</gene>
<dbReference type="Pfam" id="PF10502">
    <property type="entry name" value="Peptidase_S26"/>
    <property type="match status" value="1"/>
</dbReference>
<evidence type="ECO:0000256" key="5">
    <source>
        <dbReference type="ARBA" id="ARBA00022801"/>
    </source>
</evidence>
<evidence type="ECO:0000256" key="4">
    <source>
        <dbReference type="ARBA" id="ARBA00013208"/>
    </source>
</evidence>
<feature type="domain" description="Peptidase S26" evidence="7">
    <location>
        <begin position="7"/>
        <end position="158"/>
    </location>
</feature>
<dbReference type="InterPro" id="IPR019758">
    <property type="entry name" value="Pept_S26A_signal_pept_1_CS"/>
</dbReference>
<dbReference type="AlphaFoldDB" id="A0A1E3L2Z4"/>
<dbReference type="Proteomes" id="UP000094578">
    <property type="component" value="Unassembled WGS sequence"/>
</dbReference>
<dbReference type="PROSITE" id="PS00761">
    <property type="entry name" value="SPASE_I_3"/>
    <property type="match status" value="1"/>
</dbReference>
<sequence length="168" mass="18643">MSSLVWNIVVSAMLLQGGSQSYIAEGPAMQPNIYAEDRLTVVKATEKDIERGDIIVFQTPENEKTFVKRVVGLPGEKIKIKGDQVYINNKVIKEPYIQAAVKKAKAEGYAYNITDYNGGNKKIPQHQFFVLGDNRSNSMDSRMFGTISIQKVKGEVTAIQGKKLNSSK</sequence>
<dbReference type="Gene3D" id="2.10.109.10">
    <property type="entry name" value="Umud Fragment, subunit A"/>
    <property type="match status" value="1"/>
</dbReference>
<evidence type="ECO:0000259" key="7">
    <source>
        <dbReference type="Pfam" id="PF10502"/>
    </source>
</evidence>
<evidence type="ECO:0000256" key="6">
    <source>
        <dbReference type="RuleBase" id="RU362042"/>
    </source>
</evidence>
<comment type="catalytic activity">
    <reaction evidence="1 6">
        <text>Cleavage of hydrophobic, N-terminal signal or leader sequences from secreted and periplasmic proteins.</text>
        <dbReference type="EC" id="3.4.21.89"/>
    </reaction>
</comment>
<comment type="subcellular location">
    <subcellularLocation>
        <location evidence="2">Cell membrane</location>
        <topology evidence="2">Single-pass type II membrane protein</topology>
    </subcellularLocation>
    <subcellularLocation>
        <location evidence="6">Membrane</location>
        <topology evidence="6">Single-pass type II membrane protein</topology>
    </subcellularLocation>
</comment>
<comment type="similarity">
    <text evidence="3 6">Belongs to the peptidase S26 family.</text>
</comment>
<dbReference type="InterPro" id="IPR000223">
    <property type="entry name" value="Pept_S26A_signal_pept_1"/>
</dbReference>
<evidence type="ECO:0000313" key="8">
    <source>
        <dbReference type="EMBL" id="ODP28013.1"/>
    </source>
</evidence>
<dbReference type="PANTHER" id="PTHR43390">
    <property type="entry name" value="SIGNAL PEPTIDASE I"/>
    <property type="match status" value="1"/>
</dbReference>
<dbReference type="PANTHER" id="PTHR43390:SF1">
    <property type="entry name" value="CHLOROPLAST PROCESSING PEPTIDASE"/>
    <property type="match status" value="1"/>
</dbReference>
<dbReference type="SUPFAM" id="SSF51306">
    <property type="entry name" value="LexA/Signal peptidase"/>
    <property type="match status" value="1"/>
</dbReference>
<comment type="caution">
    <text evidence="8">The sequence shown here is derived from an EMBL/GenBank/DDBJ whole genome shotgun (WGS) entry which is preliminary data.</text>
</comment>
<dbReference type="PATRIC" id="fig|1886670.3.peg.2695"/>
<reference evidence="8 9" key="1">
    <citation type="submission" date="2016-08" db="EMBL/GenBank/DDBJ databases">
        <title>Genome sequencing of Paenibacillus sp. TI45-13ar, isolated from Korean traditional nuruk.</title>
        <authorList>
            <person name="Kim S.-J."/>
        </authorList>
    </citation>
    <scope>NUCLEOTIDE SEQUENCE [LARGE SCALE GENOMIC DNA]</scope>
    <source>
        <strain evidence="8 9">TI45-13ar</strain>
    </source>
</reference>
<dbReference type="EMBL" id="MDER01000044">
    <property type="protein sequence ID" value="ODP28013.1"/>
    <property type="molecule type" value="Genomic_DNA"/>
</dbReference>
<proteinExistence type="inferred from homology"/>
<keyword evidence="9" id="KW-1185">Reference proteome</keyword>
<dbReference type="STRING" id="1886670.PTI45_02651"/>
<dbReference type="CDD" id="cd06530">
    <property type="entry name" value="S26_SPase_I"/>
    <property type="match status" value="1"/>
</dbReference>
<dbReference type="InterPro" id="IPR019533">
    <property type="entry name" value="Peptidase_S26"/>
</dbReference>
<evidence type="ECO:0000313" key="9">
    <source>
        <dbReference type="Proteomes" id="UP000094578"/>
    </source>
</evidence>
<evidence type="ECO:0000256" key="1">
    <source>
        <dbReference type="ARBA" id="ARBA00000677"/>
    </source>
</evidence>
<dbReference type="InterPro" id="IPR036286">
    <property type="entry name" value="LexA/Signal_pep-like_sf"/>
</dbReference>
<protein>
    <recommendedName>
        <fullName evidence="4 6">Signal peptidase I</fullName>
        <ecNumber evidence="4 6">3.4.21.89</ecNumber>
    </recommendedName>
</protein>
<dbReference type="EC" id="3.4.21.89" evidence="4 6"/>
<dbReference type="RefSeq" id="WP_083243525.1">
    <property type="nucleotide sequence ID" value="NZ_MDER01000044.1"/>
</dbReference>
<name>A0A1E3L2Z4_9BACL</name>
<dbReference type="GO" id="GO:0005886">
    <property type="term" value="C:plasma membrane"/>
    <property type="evidence" value="ECO:0007669"/>
    <property type="project" value="UniProtKB-SubCell"/>
</dbReference>
<dbReference type="PRINTS" id="PR00727">
    <property type="entry name" value="LEADERPTASE"/>
</dbReference>
<evidence type="ECO:0000256" key="3">
    <source>
        <dbReference type="ARBA" id="ARBA00009370"/>
    </source>
</evidence>
<dbReference type="GO" id="GO:0004252">
    <property type="term" value="F:serine-type endopeptidase activity"/>
    <property type="evidence" value="ECO:0007669"/>
    <property type="project" value="InterPro"/>
</dbReference>
<evidence type="ECO:0000256" key="2">
    <source>
        <dbReference type="ARBA" id="ARBA00004401"/>
    </source>
</evidence>
<organism evidence="8 9">
    <name type="scientific">Paenibacillus nuruki</name>
    <dbReference type="NCBI Taxonomy" id="1886670"/>
    <lineage>
        <taxon>Bacteria</taxon>
        <taxon>Bacillati</taxon>
        <taxon>Bacillota</taxon>
        <taxon>Bacilli</taxon>
        <taxon>Bacillales</taxon>
        <taxon>Paenibacillaceae</taxon>
        <taxon>Paenibacillus</taxon>
    </lineage>
</organism>
<keyword evidence="6" id="KW-0645">Protease</keyword>
<accession>A0A1E3L2Z4</accession>
<dbReference type="GO" id="GO:0006465">
    <property type="term" value="P:signal peptide processing"/>
    <property type="evidence" value="ECO:0007669"/>
    <property type="project" value="InterPro"/>
</dbReference>
<dbReference type="PROSITE" id="PS00760">
    <property type="entry name" value="SPASE_I_2"/>
    <property type="match status" value="1"/>
</dbReference>
<keyword evidence="5 6" id="KW-0378">Hydrolase</keyword>
<dbReference type="GO" id="GO:0009003">
    <property type="term" value="F:signal peptidase activity"/>
    <property type="evidence" value="ECO:0007669"/>
    <property type="project" value="UniProtKB-EC"/>
</dbReference>
<dbReference type="NCBIfam" id="TIGR02227">
    <property type="entry name" value="sigpep_I_bact"/>
    <property type="match status" value="1"/>
</dbReference>
<dbReference type="InterPro" id="IPR019757">
    <property type="entry name" value="Pept_S26A_signal_pept_1_Lys-AS"/>
</dbReference>